<feature type="binding site" evidence="8">
    <location>
        <begin position="31"/>
        <end position="33"/>
    </location>
    <ligand>
        <name>substrate</name>
    </ligand>
</feature>
<dbReference type="PANTHER" id="PTHR42836">
    <property type="entry name" value="7-CARBOXY-7-DEAZAGUANINE SYNTHASE"/>
    <property type="match status" value="1"/>
</dbReference>
<dbReference type="GO" id="GO:0000287">
    <property type="term" value="F:magnesium ion binding"/>
    <property type="evidence" value="ECO:0007669"/>
    <property type="project" value="UniProtKB-UniRule"/>
</dbReference>
<keyword evidence="7 8" id="KW-0456">Lyase</keyword>
<name>A0A5B9MG15_9BACT</name>
<keyword evidence="4 8" id="KW-0460">Magnesium</keyword>
<reference evidence="11 12" key="1">
    <citation type="submission" date="2019-02" db="EMBL/GenBank/DDBJ databases">
        <title>Planctomycetal bacteria perform biofilm scaping via a novel small molecule.</title>
        <authorList>
            <person name="Jeske O."/>
            <person name="Boedeker C."/>
            <person name="Wiegand S."/>
            <person name="Breitling P."/>
            <person name="Kallscheuer N."/>
            <person name="Jogler M."/>
            <person name="Rohde M."/>
            <person name="Petersen J."/>
            <person name="Medema M.H."/>
            <person name="Surup F."/>
            <person name="Jogler C."/>
        </authorList>
    </citation>
    <scope>NUCLEOTIDE SEQUENCE [LARGE SCALE GENOMIC DNA]</scope>
    <source>
        <strain evidence="11 12">Mal15</strain>
    </source>
</reference>
<dbReference type="KEGG" id="smam:Mal15_31050"/>
<dbReference type="PROSITE" id="PS51918">
    <property type="entry name" value="RADICAL_SAM"/>
    <property type="match status" value="1"/>
</dbReference>
<comment type="cofactor">
    <cofactor evidence="8">
        <name>Mg(2+)</name>
        <dbReference type="ChEBI" id="CHEBI:18420"/>
    </cofactor>
</comment>
<dbReference type="GO" id="GO:0008616">
    <property type="term" value="P:tRNA queuosine(34) biosynthetic process"/>
    <property type="evidence" value="ECO:0007669"/>
    <property type="project" value="UniProtKB-UniRule"/>
</dbReference>
<evidence type="ECO:0000256" key="1">
    <source>
        <dbReference type="ARBA" id="ARBA00022485"/>
    </source>
</evidence>
<evidence type="ECO:0000259" key="10">
    <source>
        <dbReference type="PROSITE" id="PS51918"/>
    </source>
</evidence>
<dbReference type="GO" id="GO:0051539">
    <property type="term" value="F:4 iron, 4 sulfur cluster binding"/>
    <property type="evidence" value="ECO:0007669"/>
    <property type="project" value="UniProtKB-UniRule"/>
</dbReference>
<keyword evidence="6 8" id="KW-0411">Iron-sulfur</keyword>
<evidence type="ECO:0000256" key="5">
    <source>
        <dbReference type="ARBA" id="ARBA00023004"/>
    </source>
</evidence>
<dbReference type="HAMAP" id="MF_00917">
    <property type="entry name" value="QueE"/>
    <property type="match status" value="1"/>
</dbReference>
<organism evidence="11 12">
    <name type="scientific">Stieleria maiorica</name>
    <dbReference type="NCBI Taxonomy" id="2795974"/>
    <lineage>
        <taxon>Bacteria</taxon>
        <taxon>Pseudomonadati</taxon>
        <taxon>Planctomycetota</taxon>
        <taxon>Planctomycetia</taxon>
        <taxon>Pirellulales</taxon>
        <taxon>Pirellulaceae</taxon>
        <taxon>Stieleria</taxon>
    </lineage>
</organism>
<feature type="binding site" evidence="8">
    <location>
        <position position="57"/>
    </location>
    <ligand>
        <name>[4Fe-4S] cluster</name>
        <dbReference type="ChEBI" id="CHEBI:49883"/>
        <note>4Fe-4S-S-AdoMet</note>
    </ligand>
</feature>
<dbReference type="UniPathway" id="UPA00391"/>
<keyword evidence="5 8" id="KW-0408">Iron</keyword>
<dbReference type="PANTHER" id="PTHR42836:SF1">
    <property type="entry name" value="7-CARBOXY-7-DEAZAGUANINE SYNTHASE"/>
    <property type="match status" value="1"/>
</dbReference>
<feature type="binding site" evidence="8">
    <location>
        <position position="54"/>
    </location>
    <ligand>
        <name>[4Fe-4S] cluster</name>
        <dbReference type="ChEBI" id="CHEBI:49883"/>
        <note>4Fe-4S-S-AdoMet</note>
    </ligand>
</feature>
<feature type="binding site" evidence="8">
    <location>
        <position position="91"/>
    </location>
    <ligand>
        <name>substrate</name>
    </ligand>
</feature>
<dbReference type="InterPro" id="IPR024924">
    <property type="entry name" value="7-CO-7-deazaguanine_synth-like"/>
</dbReference>
<gene>
    <name evidence="8 11" type="primary">queE</name>
    <name evidence="11" type="ORF">Mal15_31050</name>
</gene>
<dbReference type="PIRSF" id="PIRSF000370">
    <property type="entry name" value="QueE"/>
    <property type="match status" value="1"/>
</dbReference>
<dbReference type="GO" id="GO:1904047">
    <property type="term" value="F:S-adenosyl-L-methionine binding"/>
    <property type="evidence" value="ECO:0007669"/>
    <property type="project" value="UniProtKB-UniRule"/>
</dbReference>
<evidence type="ECO:0000256" key="8">
    <source>
        <dbReference type="HAMAP-Rule" id="MF_00917"/>
    </source>
</evidence>
<dbReference type="GO" id="GO:0016840">
    <property type="term" value="F:carbon-nitrogen lyase activity"/>
    <property type="evidence" value="ECO:0007669"/>
    <property type="project" value="UniProtKB-UniRule"/>
</dbReference>
<comment type="subunit">
    <text evidence="8">Homodimer.</text>
</comment>
<feature type="binding site" evidence="8">
    <location>
        <position position="93"/>
    </location>
    <ligand>
        <name>S-adenosyl-L-methionine</name>
        <dbReference type="ChEBI" id="CHEBI:59789"/>
    </ligand>
</feature>
<evidence type="ECO:0000256" key="7">
    <source>
        <dbReference type="ARBA" id="ARBA00023239"/>
    </source>
</evidence>
<keyword evidence="8" id="KW-0671">Queuosine biosynthesis</keyword>
<evidence type="ECO:0000256" key="9">
    <source>
        <dbReference type="SAM" id="MobiDB-lite"/>
    </source>
</evidence>
<feature type="binding site" evidence="8">
    <location>
        <position position="46"/>
    </location>
    <ligand>
        <name>substrate</name>
    </ligand>
</feature>
<dbReference type="InterPro" id="IPR013785">
    <property type="entry name" value="Aldolase_TIM"/>
</dbReference>
<proteinExistence type="inferred from homology"/>
<evidence type="ECO:0000256" key="6">
    <source>
        <dbReference type="ARBA" id="ARBA00023014"/>
    </source>
</evidence>
<comment type="cofactor">
    <cofactor evidence="8">
        <name>[4Fe-4S] cluster</name>
        <dbReference type="ChEBI" id="CHEBI:49883"/>
    </cofactor>
    <text evidence="8">Binds 1 [4Fe-4S] cluster. The cluster is coordinated with 3 cysteines and an exchangeable S-adenosyl-L-methionine.</text>
</comment>
<feature type="region of interest" description="Disordered" evidence="9">
    <location>
        <begin position="1"/>
        <end position="20"/>
    </location>
</feature>
<protein>
    <recommendedName>
        <fullName evidence="8">7-carboxy-7-deazaguanine synthase</fullName>
        <shortName evidence="8">CDG synthase</shortName>
        <ecNumber evidence="8">4.3.99.3</ecNumber>
    </recommendedName>
    <alternativeName>
        <fullName evidence="8">Queuosine biosynthesis protein QueE</fullName>
    </alternativeName>
</protein>
<evidence type="ECO:0000313" key="12">
    <source>
        <dbReference type="Proteomes" id="UP000321353"/>
    </source>
</evidence>
<comment type="function">
    <text evidence="8">Catalyzes the complex heterocyclic radical-mediated conversion of 6-carboxy-5,6,7,8-tetrahydropterin (CPH4) to 7-carboxy-7-deazaguanine (CDG), a step common to the biosynthetic pathways of all 7-deazapurine-containing compounds.</text>
</comment>
<keyword evidence="2 8" id="KW-0949">S-adenosyl-L-methionine</keyword>
<evidence type="ECO:0000256" key="4">
    <source>
        <dbReference type="ARBA" id="ARBA00022842"/>
    </source>
</evidence>
<keyword evidence="12" id="KW-1185">Reference proteome</keyword>
<feature type="binding site" evidence="8">
    <location>
        <begin position="135"/>
        <end position="137"/>
    </location>
    <ligand>
        <name>S-adenosyl-L-methionine</name>
        <dbReference type="ChEBI" id="CHEBI:59789"/>
    </ligand>
</feature>
<dbReference type="Gene3D" id="3.20.20.70">
    <property type="entry name" value="Aldolase class I"/>
    <property type="match status" value="1"/>
</dbReference>
<dbReference type="InterPro" id="IPR007197">
    <property type="entry name" value="rSAM"/>
</dbReference>
<comment type="catalytic activity">
    <reaction evidence="8">
        <text>6-carboxy-5,6,7,8-tetrahydropterin + H(+) = 7-carboxy-7-carbaguanine + NH4(+)</text>
        <dbReference type="Rhea" id="RHEA:27974"/>
        <dbReference type="ChEBI" id="CHEBI:15378"/>
        <dbReference type="ChEBI" id="CHEBI:28938"/>
        <dbReference type="ChEBI" id="CHEBI:61032"/>
        <dbReference type="ChEBI" id="CHEBI:61036"/>
        <dbReference type="EC" id="4.3.99.3"/>
    </reaction>
</comment>
<dbReference type="EC" id="4.3.99.3" evidence="8"/>
<feature type="binding site" evidence="8">
    <location>
        <begin position="56"/>
        <end position="58"/>
    </location>
    <ligand>
        <name>S-adenosyl-L-methionine</name>
        <dbReference type="ChEBI" id="CHEBI:59789"/>
    </ligand>
</feature>
<dbReference type="RefSeq" id="WP_233903455.1">
    <property type="nucleotide sequence ID" value="NZ_CP036264.1"/>
</dbReference>
<evidence type="ECO:0000256" key="3">
    <source>
        <dbReference type="ARBA" id="ARBA00022723"/>
    </source>
</evidence>
<dbReference type="Pfam" id="PF04055">
    <property type="entry name" value="Radical_SAM"/>
    <property type="match status" value="1"/>
</dbReference>
<keyword evidence="3 8" id="KW-0479">Metal-binding</keyword>
<feature type="domain" description="Radical SAM core" evidence="10">
    <location>
        <begin position="37"/>
        <end position="249"/>
    </location>
</feature>
<feature type="binding site" evidence="8">
    <location>
        <position position="50"/>
    </location>
    <ligand>
        <name>[4Fe-4S] cluster</name>
        <dbReference type="ChEBI" id="CHEBI:49883"/>
        <note>4Fe-4S-S-AdoMet</note>
    </ligand>
</feature>
<dbReference type="Proteomes" id="UP000321353">
    <property type="component" value="Chromosome"/>
</dbReference>
<comment type="cofactor">
    <cofactor evidence="8">
        <name>S-adenosyl-L-methionine</name>
        <dbReference type="ChEBI" id="CHEBI:59789"/>
    </cofactor>
    <text evidence="8">Binds 1 S-adenosyl-L-methionine per subunit.</text>
</comment>
<dbReference type="SUPFAM" id="SSF102114">
    <property type="entry name" value="Radical SAM enzymes"/>
    <property type="match status" value="1"/>
</dbReference>
<dbReference type="CDD" id="cd01335">
    <property type="entry name" value="Radical_SAM"/>
    <property type="match status" value="1"/>
</dbReference>
<evidence type="ECO:0000256" key="2">
    <source>
        <dbReference type="ARBA" id="ARBA00022691"/>
    </source>
</evidence>
<accession>A0A5B9MG15</accession>
<comment type="pathway">
    <text evidence="8">Purine metabolism; 7-cyano-7-deazaguanine biosynthesis.</text>
</comment>
<comment type="caution">
    <text evidence="8">Lacks conserved residue(s) required for the propagation of feature annotation.</text>
</comment>
<dbReference type="InterPro" id="IPR058240">
    <property type="entry name" value="rSAM_sf"/>
</dbReference>
<dbReference type="SFLD" id="SFLDS00029">
    <property type="entry name" value="Radical_SAM"/>
    <property type="match status" value="1"/>
</dbReference>
<dbReference type="AlphaFoldDB" id="A0A5B9MG15"/>
<evidence type="ECO:0000313" key="11">
    <source>
        <dbReference type="EMBL" id="QEF99046.1"/>
    </source>
</evidence>
<dbReference type="EMBL" id="CP036264">
    <property type="protein sequence ID" value="QEF99046.1"/>
    <property type="molecule type" value="Genomic_DNA"/>
</dbReference>
<sequence>MGKPQFSHATAESTRGPDHAQLLVSETFTSRQGEGRLTGTDSFFIRTSGCNLRCWFCDTPYASWNPSGDRQTIESLLDAARQSGVEHVVLTGGEPLLSPAVTELSRSLMDSGFHLTIETAGTIDKPIPCDLLSLSPKLADSTPDPGQHPRWSGLHEQRRMPIETMRTLIDAALAHQVKFVVGDRSQFDEIRQVVDSLGVTNDDVFLMPQGVTNAQMDAAIEWLRPLTEAAGYQYCDRMQIRWFGNRRGT</sequence>
<comment type="similarity">
    <text evidence="8">Belongs to the radical SAM superfamily. 7-carboxy-7-deazaguanine synthase family.</text>
</comment>
<feature type="binding site" evidence="8">
    <location>
        <position position="59"/>
    </location>
    <ligand>
        <name>Mg(2+)</name>
        <dbReference type="ChEBI" id="CHEBI:18420"/>
    </ligand>
</feature>
<keyword evidence="1 8" id="KW-0004">4Fe-4S</keyword>